<evidence type="ECO:0000313" key="3">
    <source>
        <dbReference type="Proteomes" id="UP000619244"/>
    </source>
</evidence>
<proteinExistence type="predicted"/>
<reference evidence="2" key="1">
    <citation type="journal article" date="2014" name="Int. J. Syst. Evol. Microbiol.">
        <title>Complete genome sequence of Corynebacterium casei LMG S-19264T (=DSM 44701T), isolated from a smear-ripened cheese.</title>
        <authorList>
            <consortium name="US DOE Joint Genome Institute (JGI-PGF)"/>
            <person name="Walter F."/>
            <person name="Albersmeier A."/>
            <person name="Kalinowski J."/>
            <person name="Ruckert C."/>
        </authorList>
    </citation>
    <scope>NUCLEOTIDE SEQUENCE</scope>
    <source>
        <strain evidence="2">JCM 4790</strain>
    </source>
</reference>
<protein>
    <submittedName>
        <fullName evidence="2">Uncharacterized protein</fullName>
    </submittedName>
</protein>
<evidence type="ECO:0000313" key="2">
    <source>
        <dbReference type="EMBL" id="GGX92982.1"/>
    </source>
</evidence>
<organism evidence="2 3">
    <name type="scientific">Streptomyces minutiscleroticus</name>
    <dbReference type="NCBI Taxonomy" id="68238"/>
    <lineage>
        <taxon>Bacteria</taxon>
        <taxon>Bacillati</taxon>
        <taxon>Actinomycetota</taxon>
        <taxon>Actinomycetes</taxon>
        <taxon>Kitasatosporales</taxon>
        <taxon>Streptomycetaceae</taxon>
        <taxon>Streptomyces</taxon>
    </lineage>
</organism>
<sequence length="104" mass="11199">MPRDGRTFRPVGWCDPGGARTLSRQRLEADPQPAGPWAGPKGAGPRSRRPRGAPRPARRPAGPLVDRRIPWIPSRSSAIWRADVAASPARAAVLAKVVPLARKS</sequence>
<dbReference type="EMBL" id="BMVU01000031">
    <property type="protein sequence ID" value="GGX92982.1"/>
    <property type="molecule type" value="Genomic_DNA"/>
</dbReference>
<reference evidence="2" key="2">
    <citation type="submission" date="2020-09" db="EMBL/GenBank/DDBJ databases">
        <authorList>
            <person name="Sun Q."/>
            <person name="Ohkuma M."/>
        </authorList>
    </citation>
    <scope>NUCLEOTIDE SEQUENCE</scope>
    <source>
        <strain evidence="2">JCM 4790</strain>
    </source>
</reference>
<feature type="compositionally biased region" description="Low complexity" evidence="1">
    <location>
        <begin position="35"/>
        <end position="45"/>
    </location>
</feature>
<name>A0A918NSQ0_9ACTN</name>
<accession>A0A918NSQ0</accession>
<dbReference type="Proteomes" id="UP000619244">
    <property type="component" value="Unassembled WGS sequence"/>
</dbReference>
<gene>
    <name evidence="2" type="ORF">GCM10010358_53640</name>
</gene>
<feature type="compositionally biased region" description="Basic residues" evidence="1">
    <location>
        <begin position="46"/>
        <end position="58"/>
    </location>
</feature>
<comment type="caution">
    <text evidence="2">The sequence shown here is derived from an EMBL/GenBank/DDBJ whole genome shotgun (WGS) entry which is preliminary data.</text>
</comment>
<feature type="region of interest" description="Disordered" evidence="1">
    <location>
        <begin position="1"/>
        <end position="67"/>
    </location>
</feature>
<keyword evidence="3" id="KW-1185">Reference proteome</keyword>
<evidence type="ECO:0000256" key="1">
    <source>
        <dbReference type="SAM" id="MobiDB-lite"/>
    </source>
</evidence>
<dbReference type="AlphaFoldDB" id="A0A918NSQ0"/>